<keyword evidence="2" id="KW-1185">Reference proteome</keyword>
<evidence type="ECO:0000313" key="1">
    <source>
        <dbReference type="EMBL" id="GAC13942.1"/>
    </source>
</evidence>
<accession>K6Y6U7</accession>
<reference evidence="1 2" key="1">
    <citation type="journal article" date="2017" name="Antonie Van Leeuwenhoek">
        <title>Rhizobium rhizosphaerae sp. nov., a novel species isolated from rice rhizosphere.</title>
        <authorList>
            <person name="Zhao J.J."/>
            <person name="Zhang J."/>
            <person name="Zhang R.J."/>
            <person name="Zhang C.W."/>
            <person name="Yin H.Q."/>
            <person name="Zhang X.X."/>
        </authorList>
    </citation>
    <scope>NUCLEOTIDE SEQUENCE [LARGE SCALE GENOMIC DNA]</scope>
    <source>
        <strain evidence="1 2">E3</strain>
    </source>
</reference>
<comment type="caution">
    <text evidence="1">The sequence shown here is derived from an EMBL/GenBank/DDBJ whole genome shotgun (WGS) entry which is preliminary data.</text>
</comment>
<evidence type="ECO:0000313" key="2">
    <source>
        <dbReference type="Proteomes" id="UP000006334"/>
    </source>
</evidence>
<organism evidence="1 2">
    <name type="scientific">Aliiglaciecola lipolytica E3</name>
    <dbReference type="NCBI Taxonomy" id="1127673"/>
    <lineage>
        <taxon>Bacteria</taxon>
        <taxon>Pseudomonadati</taxon>
        <taxon>Pseudomonadota</taxon>
        <taxon>Gammaproteobacteria</taxon>
        <taxon>Alteromonadales</taxon>
        <taxon>Alteromonadaceae</taxon>
        <taxon>Aliiglaciecola</taxon>
    </lineage>
</organism>
<dbReference type="Proteomes" id="UP000006334">
    <property type="component" value="Unassembled WGS sequence"/>
</dbReference>
<name>K6Y6U7_9ALTE</name>
<dbReference type="EMBL" id="BAEN01000025">
    <property type="protein sequence ID" value="GAC13942.1"/>
    <property type="molecule type" value="Genomic_DNA"/>
</dbReference>
<gene>
    <name evidence="1" type="ORF">GLIP_1301</name>
</gene>
<proteinExistence type="predicted"/>
<sequence length="38" mass="4517">MISKTNEDSTWRSNRHIEITLFGNLVLKLRKKEVTEND</sequence>
<dbReference type="AlphaFoldDB" id="K6Y6U7"/>
<protein>
    <submittedName>
        <fullName evidence="1">Uncharacterized protein</fullName>
    </submittedName>
</protein>